<name>A0A816H345_9BILA</name>
<dbReference type="AlphaFoldDB" id="A0A816H345"/>
<sequence length="60" mass="7336">MTEQYQIHQTSLQNNDMPVHKFIPIEKLDLIQSNQVRILYYQNPSRFYVYLRQKINTHAQ</sequence>
<proteinExistence type="predicted"/>
<organism evidence="1 3">
    <name type="scientific">Didymodactylos carnosus</name>
    <dbReference type="NCBI Taxonomy" id="1234261"/>
    <lineage>
        <taxon>Eukaryota</taxon>
        <taxon>Metazoa</taxon>
        <taxon>Spiralia</taxon>
        <taxon>Gnathifera</taxon>
        <taxon>Rotifera</taxon>
        <taxon>Eurotatoria</taxon>
        <taxon>Bdelloidea</taxon>
        <taxon>Philodinida</taxon>
        <taxon>Philodinidae</taxon>
        <taxon>Didymodactylos</taxon>
    </lineage>
</organism>
<evidence type="ECO:0000313" key="3">
    <source>
        <dbReference type="Proteomes" id="UP000663829"/>
    </source>
</evidence>
<dbReference type="EMBL" id="CAJNOQ010066401">
    <property type="protein sequence ID" value="CAF1680755.1"/>
    <property type="molecule type" value="Genomic_DNA"/>
</dbReference>
<dbReference type="Proteomes" id="UP000663829">
    <property type="component" value="Unassembled WGS sequence"/>
</dbReference>
<evidence type="ECO:0000313" key="2">
    <source>
        <dbReference type="EMBL" id="CAF4681336.1"/>
    </source>
</evidence>
<accession>A0A816H345</accession>
<dbReference type="Proteomes" id="UP000681722">
    <property type="component" value="Unassembled WGS sequence"/>
</dbReference>
<feature type="non-terminal residue" evidence="1">
    <location>
        <position position="1"/>
    </location>
</feature>
<comment type="caution">
    <text evidence="1">The sequence shown here is derived from an EMBL/GenBank/DDBJ whole genome shotgun (WGS) entry which is preliminary data.</text>
</comment>
<evidence type="ECO:0000313" key="1">
    <source>
        <dbReference type="EMBL" id="CAF1680755.1"/>
    </source>
</evidence>
<reference evidence="1" key="1">
    <citation type="submission" date="2021-02" db="EMBL/GenBank/DDBJ databases">
        <authorList>
            <person name="Nowell W R."/>
        </authorList>
    </citation>
    <scope>NUCLEOTIDE SEQUENCE</scope>
</reference>
<protein>
    <submittedName>
        <fullName evidence="1">Uncharacterized protein</fullName>
    </submittedName>
</protein>
<keyword evidence="3" id="KW-1185">Reference proteome</keyword>
<gene>
    <name evidence="1" type="ORF">GPM918_LOCUS46592</name>
    <name evidence="2" type="ORF">SRO942_LOCUS51071</name>
</gene>
<dbReference type="EMBL" id="CAJOBC010154203">
    <property type="protein sequence ID" value="CAF4681336.1"/>
    <property type="molecule type" value="Genomic_DNA"/>
</dbReference>